<dbReference type="InterPro" id="IPR001478">
    <property type="entry name" value="PDZ"/>
</dbReference>
<feature type="region of interest" description="Disordered" evidence="1">
    <location>
        <begin position="976"/>
        <end position="1008"/>
    </location>
</feature>
<feature type="compositionally biased region" description="Pro residues" evidence="1">
    <location>
        <begin position="2019"/>
        <end position="2030"/>
    </location>
</feature>
<feature type="compositionally biased region" description="Low complexity" evidence="1">
    <location>
        <begin position="788"/>
        <end position="799"/>
    </location>
</feature>
<dbReference type="PROSITE" id="PS50106">
    <property type="entry name" value="PDZ"/>
    <property type="match status" value="8"/>
</dbReference>
<dbReference type="Pfam" id="PF00595">
    <property type="entry name" value="PDZ"/>
    <property type="match status" value="7"/>
</dbReference>
<feature type="compositionally biased region" description="Polar residues" evidence="1">
    <location>
        <begin position="270"/>
        <end position="293"/>
    </location>
</feature>
<dbReference type="SMART" id="SM00228">
    <property type="entry name" value="PDZ"/>
    <property type="match status" value="7"/>
</dbReference>
<feature type="compositionally biased region" description="Polar residues" evidence="1">
    <location>
        <begin position="771"/>
        <end position="787"/>
    </location>
</feature>
<feature type="domain" description="PDZ" evidence="2">
    <location>
        <begin position="11"/>
        <end position="96"/>
    </location>
</feature>
<dbReference type="Proteomes" id="UP001186944">
    <property type="component" value="Unassembled WGS sequence"/>
</dbReference>
<dbReference type="PANTHER" id="PTHR11324">
    <property type="entry name" value="IL16-RELATED"/>
    <property type="match status" value="1"/>
</dbReference>
<comment type="caution">
    <text evidence="3">The sequence shown here is derived from an EMBL/GenBank/DDBJ whole genome shotgun (WGS) entry which is preliminary data.</text>
</comment>
<feature type="compositionally biased region" description="Polar residues" evidence="1">
    <location>
        <begin position="2403"/>
        <end position="2413"/>
    </location>
</feature>
<feature type="compositionally biased region" description="Basic and acidic residues" evidence="1">
    <location>
        <begin position="1361"/>
        <end position="1377"/>
    </location>
</feature>
<dbReference type="CDD" id="cd00136">
    <property type="entry name" value="PDZ_canonical"/>
    <property type="match status" value="4"/>
</dbReference>
<dbReference type="EMBL" id="VSWD01000010">
    <property type="protein sequence ID" value="KAK3091882.1"/>
    <property type="molecule type" value="Genomic_DNA"/>
</dbReference>
<feature type="domain" description="PDZ" evidence="2">
    <location>
        <begin position="674"/>
        <end position="765"/>
    </location>
</feature>
<feature type="region of interest" description="Disordered" evidence="1">
    <location>
        <begin position="2747"/>
        <end position="2837"/>
    </location>
</feature>
<feature type="domain" description="PDZ" evidence="2">
    <location>
        <begin position="2842"/>
        <end position="2913"/>
    </location>
</feature>
<feature type="compositionally biased region" description="Polar residues" evidence="1">
    <location>
        <begin position="1485"/>
        <end position="1505"/>
    </location>
</feature>
<feature type="domain" description="PDZ" evidence="2">
    <location>
        <begin position="818"/>
        <end position="902"/>
    </location>
</feature>
<accession>A0AA88XX15</accession>
<feature type="compositionally biased region" description="Basic and acidic residues" evidence="1">
    <location>
        <begin position="1841"/>
        <end position="1851"/>
    </location>
</feature>
<feature type="compositionally biased region" description="Basic residues" evidence="1">
    <location>
        <begin position="456"/>
        <end position="466"/>
    </location>
</feature>
<dbReference type="PANTHER" id="PTHR11324:SF16">
    <property type="entry name" value="PDZ DOMAIN-CONTAINING PROTEIN 2"/>
    <property type="match status" value="1"/>
</dbReference>
<feature type="compositionally biased region" description="Basic and acidic residues" evidence="1">
    <location>
        <begin position="2048"/>
        <end position="2063"/>
    </location>
</feature>
<feature type="region of interest" description="Disordered" evidence="1">
    <location>
        <begin position="1832"/>
        <end position="1852"/>
    </location>
</feature>
<feature type="region of interest" description="Disordered" evidence="1">
    <location>
        <begin position="422"/>
        <end position="566"/>
    </location>
</feature>
<dbReference type="SUPFAM" id="SSF50156">
    <property type="entry name" value="PDZ domain-like"/>
    <property type="match status" value="8"/>
</dbReference>
<feature type="compositionally biased region" description="Polar residues" evidence="1">
    <location>
        <begin position="1453"/>
        <end position="1462"/>
    </location>
</feature>
<feature type="domain" description="PDZ" evidence="2">
    <location>
        <begin position="369"/>
        <end position="413"/>
    </location>
</feature>
<sequence>MSPFQKRIVTRMHLLKDEYGLGIHIAGGKGSRKGDIGIFVAGVTESGAAFRDGRLKRGDELLMINGKSLIGLTHGEAVEVLRNSPKLVQLVVAAKMRKSSSIASTNSYSVPSLLTDCHSNKPADDTITVPKVTAQTPHGTVFNLDELIERFDHSLAGSKQADRSDSLPKFENCQTLIINKGAKGKGLGFTIVGGSDSEKGNLGIYVRRIFPRGLVAEEGAMKEGDEIIQLNGQQMRGLTHSEALAKFRQLKKGPVTIVFCRKTRSRASSPSVRLAKTSSADFSSEGSPVSTPGHSPYGSCSDLTTLDDQEDPINTINCISTSSSYDNFLDINQTVSPVQFESSESAILDVSASAGERPKLSQKEESDYEITLEKELGIGLGISLIRKDTAGISHIYIQDIYHGSPADKDGRLHIDTIWDRRIDGNEGTNSMSPPVGDEGMHDKGTEKGVLGLLGWKRPKRRPKRPRSLVLKMAEPNNTQSQEYQRPTDGISLEDKGKSKTQRPVAAPRASLQKMESDGVTDSDLSDWESRQFGRTTLMSPPLVKSGTDKQPPSSPAKRSYPTMFNSGLDSMEFNQELYPKRKPNFPWDPEKENKYSSNWNNSVSSRDSAISGSLFSTFGSALTESSSSFESASNTDETASNISSPSRILYGTYNKISGDGKGSESESGDSDTEVLVLHRLPGENIGMILGIDKSDDNKRVSKVFVKTVTIGGAAHRATGGTRGVQIGDEILQINGTDINTLTHDECISVLREMPLRVILKIKRSKLRPVQGSPTASVKSLSSYQNGHSSSQYSESSVYSESEDENIAPDKIEGFKLHRAEIDKDPEESLGLSIVPSYGSTRQYYQIKRLLPSGAASRSGQLKVGDRLISCNGHSLRSVSQQQCLSILKTEANNGDLEIEVLRQTEAHDQCLEISVQVPNRAGIAGGYNSTLTLRSPNFERKEIPFSDFAETDSDNEVVLNKYNFLNDQTRFDKQSQDINGKGIVGGTSPDHEHNHESRLGLDSSTSSGEFIDTEKMDQKEEAGNWEFVPPPAEFSRFGPAVPPPAEFSEGQSPIFNQSASKDIPVTNIDDILTSYPEAPSEFQESTNSRDADSSLVDTNNSIDIDIVADIVGLEESVQTSRSPLPQINETSTEVNGDYELQASCHNRSEQNALSKREDRNSDQDNKDININETMKRHHQEETKVVLNNEIETESDSDLIVPVSVPRKKLEVVLSTIPSSSSKAKDKPQNVEEDLIVPDFKKRENSAPVSKSDDKRVSTEIVISDRPVSPEVVSRPRQMQPSKISHPAPPPKVDNSDHVSEEVVMPVKVNREESSNILHIKLGRDIEEPLVKSEVKRESSWNPAKMVMLTNAWSKSASQNKEQNRTEVSDKTDNENSKSFKSVIGVVNSLKDKKIEPSSETPKVDGTEENDTKNVTEKCEEDVSPKEDISTTVHREPDVKETKSAISTITVERSQIKVNSQSESKTEASDAQKDVLKDEKGPELATKSSEIIQKQTPNSTSSSAQYKTTVSIAKPHSLLGTIRSQNASSQMKPLSTIKPLTVSAKSFSLSKSSKFSSTGSTGKTSLLSTIHGTSLSSQNKNSRSEEEPFLINILKGILGIGMKVVTTADGAVQVTEIQKNGPICKDGNVRVGDYILAINNTELTGLPDSKVQQIIRLLPRGIAKILVSVKPPTECKYLSFASEKRLSARNDGILTINTSTSTLSSPSSSSPRSLQENDTSPRSNKLSPAMSPRQPTKSPLTSPVLGITSTKMESKVTLKHDQATEKPRSTENSSAISKVPPSVLSKPKGTVESASSKYVHSKGGYVSSALGRKQPFENKPSAVVDKPVIHQRKADYVSSASKVDKTDQDNKGPIDTVIFASINSQQKSDFVSSARKSLGEVSSYDKKKEEPEPKLIPKGQIDYVSSSQAKKTPPPVLPRSKDTQATPKPNDIEISPYAYEEPPTTKIQPVKLNSALSPRGKRNDGAFSFGTKFGKSPDKQGKSPVSSPLSSPRSLGDPSPSVSPRSPKSTEISHSKWHGTPPPVSPKPSPSPRNISKALEPTEQNVHAEPTHEKHEGQTQDHTSDTPTQEAIVVAISNETSESSPHEEITEVSTSELSVQSTACEVPLAPVHEAEGKTESCIDVSHKVTNILDDTNISVPSQSTDALLIPSTTQHAPSPNEQSTNDNEQYSVDNKLDSKELALNNVDDSEQTLKEFALKIVNNAIQNGLEEVKREEAELKHDTVNDLDFVHLDIAGKSDSQLDVLVAGSGHEVKSPTHIMDASPLRAFLHKMSDANESSSSQDMSQNDAVNTPPPALPTNAPPEISPSGLNAVAGNLANEMVKESELEIEPQNLPQLQSFVHQSGALDTNNVNSNDSRLDGDTSGTNSCMSDVLPASTLACSIVTESIQPLDSFKHVEHLNSENTETIDTNEYPSPQEEVQDDKGSRKNESGNIESENNNLSVEGLKSNDVMSEIQNSFSEIENKINAVETVLKSNPDLASEDISNSSDPSENISNCDKPFVAEELAMDEEISFPNSNIDEIEDINVPDTTSVNGVVENSETSDYSGITSLRKWSIVLKQNEIANEDLTSQHFVTLSPDKLSRLLEDVNRSMDRTGHSVEDKIIINVICRDGYQRLPLGITVAPAKDGVCKVSDIMENSLVAQQGHISAGDHLMSVNGETLNTENVKSVLNSMEKSDGEIVLVVSKSSESVPEHTVAENGTDTQIVTENREADEIDSSYIPASSVPNSAPPPLPSVDQLQTIGDISQTVVQSHEETKSPPSPLEKVPDSKPEKILENGKLSDVNMNTRPITVETKPSLPEVNGQSSDSTSVSPNSPLSPLSPLSTLSLESEDGDDDAPKETLEVTMMKGVTGLGFLIEGGKGTPKGDVPLTIRRIFKGGPAEKCGQLKVKDEILTVNGEDITHMKHSTAWNHLKFLDDGEVKLLIRRKIAQ</sequence>
<protein>
    <recommendedName>
        <fullName evidence="2">PDZ domain-containing protein</fullName>
    </recommendedName>
</protein>
<feature type="region of interest" description="Disordered" evidence="1">
    <location>
        <begin position="1352"/>
        <end position="1440"/>
    </location>
</feature>
<feature type="compositionally biased region" description="Basic and acidic residues" evidence="1">
    <location>
        <begin position="1882"/>
        <end position="1894"/>
    </location>
</feature>
<feature type="compositionally biased region" description="Basic and acidic residues" evidence="1">
    <location>
        <begin position="1389"/>
        <end position="1440"/>
    </location>
</feature>
<feature type="domain" description="PDZ" evidence="2">
    <location>
        <begin position="2603"/>
        <end position="2687"/>
    </location>
</feature>
<dbReference type="InterPro" id="IPR036034">
    <property type="entry name" value="PDZ_sf"/>
</dbReference>
<dbReference type="CDD" id="cd06758">
    <property type="entry name" value="PDZ2_PDZD2-like"/>
    <property type="match status" value="1"/>
</dbReference>
<feature type="compositionally biased region" description="Polar residues" evidence="1">
    <location>
        <begin position="2274"/>
        <end position="2289"/>
    </location>
</feature>
<reference evidence="3" key="1">
    <citation type="submission" date="2019-08" db="EMBL/GenBank/DDBJ databases">
        <title>The improved chromosome-level genome for the pearl oyster Pinctada fucata martensii using PacBio sequencing and Hi-C.</title>
        <authorList>
            <person name="Zheng Z."/>
        </authorList>
    </citation>
    <scope>NUCLEOTIDE SEQUENCE</scope>
    <source>
        <strain evidence="3">ZZ-2019</strain>
        <tissue evidence="3">Adductor muscle</tissue>
    </source>
</reference>
<feature type="compositionally biased region" description="Low complexity" evidence="1">
    <location>
        <begin position="2804"/>
        <end position="2827"/>
    </location>
</feature>
<feature type="region of interest" description="Disordered" evidence="1">
    <location>
        <begin position="2403"/>
        <end position="2442"/>
    </location>
</feature>
<feature type="compositionally biased region" description="Basic and acidic residues" evidence="1">
    <location>
        <begin position="2764"/>
        <end position="2775"/>
    </location>
</feature>
<gene>
    <name evidence="3" type="ORF">FSP39_023425</name>
</gene>
<feature type="compositionally biased region" description="Low complexity" evidence="1">
    <location>
        <begin position="2430"/>
        <end position="2441"/>
    </location>
</feature>
<name>A0AA88XX15_PINIB</name>
<feature type="region of interest" description="Disordered" evidence="1">
    <location>
        <begin position="1267"/>
        <end position="1296"/>
    </location>
</feature>
<feature type="region of interest" description="Disordered" evidence="1">
    <location>
        <begin position="270"/>
        <end position="298"/>
    </location>
</feature>
<feature type="compositionally biased region" description="Basic and acidic residues" evidence="1">
    <location>
        <begin position="1751"/>
        <end position="1768"/>
    </location>
</feature>
<feature type="compositionally biased region" description="Basic and acidic residues" evidence="1">
    <location>
        <begin position="1154"/>
        <end position="1169"/>
    </location>
</feature>
<feature type="compositionally biased region" description="Low complexity" evidence="1">
    <location>
        <begin position="1982"/>
        <end position="2008"/>
    </location>
</feature>
<evidence type="ECO:0000256" key="1">
    <source>
        <dbReference type="SAM" id="MobiDB-lite"/>
    </source>
</evidence>
<feature type="domain" description="PDZ" evidence="2">
    <location>
        <begin position="1589"/>
        <end position="1655"/>
    </location>
</feature>
<feature type="compositionally biased region" description="Basic and acidic residues" evidence="1">
    <location>
        <begin position="989"/>
        <end position="999"/>
    </location>
</feature>
<keyword evidence="4" id="KW-1185">Reference proteome</keyword>
<evidence type="ECO:0000259" key="2">
    <source>
        <dbReference type="PROSITE" id="PS50106"/>
    </source>
</evidence>
<feature type="region of interest" description="Disordered" evidence="1">
    <location>
        <begin position="1696"/>
        <end position="1788"/>
    </location>
</feature>
<feature type="compositionally biased region" description="Polar residues" evidence="1">
    <location>
        <begin position="1715"/>
        <end position="1725"/>
    </location>
</feature>
<feature type="region of interest" description="Disordered" evidence="1">
    <location>
        <begin position="1146"/>
        <end position="1173"/>
    </location>
</feature>
<feature type="region of interest" description="Disordered" evidence="1">
    <location>
        <begin position="770"/>
        <end position="804"/>
    </location>
</feature>
<feature type="compositionally biased region" description="Basic and acidic residues" evidence="1">
    <location>
        <begin position="1463"/>
        <end position="1481"/>
    </location>
</feature>
<feature type="region of interest" description="Disordered" evidence="1">
    <location>
        <begin position="1865"/>
        <end position="2095"/>
    </location>
</feature>
<feature type="compositionally biased region" description="Polar residues" evidence="1">
    <location>
        <begin position="475"/>
        <end position="484"/>
    </location>
</feature>
<feature type="domain" description="PDZ" evidence="2">
    <location>
        <begin position="175"/>
        <end position="249"/>
    </location>
</feature>
<evidence type="ECO:0000313" key="3">
    <source>
        <dbReference type="EMBL" id="KAK3091882.1"/>
    </source>
</evidence>
<organism evidence="3 4">
    <name type="scientific">Pinctada imbricata</name>
    <name type="common">Atlantic pearl-oyster</name>
    <name type="synonym">Pinctada martensii</name>
    <dbReference type="NCBI Taxonomy" id="66713"/>
    <lineage>
        <taxon>Eukaryota</taxon>
        <taxon>Metazoa</taxon>
        <taxon>Spiralia</taxon>
        <taxon>Lophotrochozoa</taxon>
        <taxon>Mollusca</taxon>
        <taxon>Bivalvia</taxon>
        <taxon>Autobranchia</taxon>
        <taxon>Pteriomorphia</taxon>
        <taxon>Pterioida</taxon>
        <taxon>Pterioidea</taxon>
        <taxon>Pteriidae</taxon>
        <taxon>Pinctada</taxon>
    </lineage>
</organism>
<feature type="compositionally biased region" description="Polar residues" evidence="1">
    <location>
        <begin position="1732"/>
        <end position="1750"/>
    </location>
</feature>
<evidence type="ECO:0000313" key="4">
    <source>
        <dbReference type="Proteomes" id="UP001186944"/>
    </source>
</evidence>
<dbReference type="Gene3D" id="2.30.42.10">
    <property type="match status" value="8"/>
</dbReference>
<feature type="region of interest" description="Disordered" evidence="1">
    <location>
        <begin position="2273"/>
        <end position="2310"/>
    </location>
</feature>
<feature type="compositionally biased region" description="Low complexity" evidence="1">
    <location>
        <begin position="1697"/>
        <end position="1713"/>
    </location>
</feature>
<feature type="compositionally biased region" description="Polar residues" evidence="1">
    <location>
        <begin position="1865"/>
        <end position="1874"/>
    </location>
</feature>
<feature type="region of interest" description="Disordered" evidence="1">
    <location>
        <begin position="1453"/>
        <end position="1505"/>
    </location>
</feature>
<proteinExistence type="predicted"/>
<feature type="compositionally biased region" description="Pro residues" evidence="1">
    <location>
        <begin position="2291"/>
        <end position="2304"/>
    </location>
</feature>